<comment type="caution">
    <text evidence="2">The sequence shown here is derived from an EMBL/GenBank/DDBJ whole genome shotgun (WGS) entry which is preliminary data.</text>
</comment>
<dbReference type="AlphaFoldDB" id="A0A5C6X2S0"/>
<protein>
    <submittedName>
        <fullName evidence="2">M23 family metallopeptidase</fullName>
    </submittedName>
</protein>
<dbReference type="CDD" id="cd12797">
    <property type="entry name" value="M23_peptidase"/>
    <property type="match status" value="1"/>
</dbReference>
<accession>A0A5C6X2S0</accession>
<dbReference type="Gene3D" id="2.70.70.10">
    <property type="entry name" value="Glucose Permease (Domain IIA)"/>
    <property type="match status" value="1"/>
</dbReference>
<evidence type="ECO:0000313" key="3">
    <source>
        <dbReference type="Proteomes" id="UP000321412"/>
    </source>
</evidence>
<dbReference type="PANTHER" id="PTHR21666:SF270">
    <property type="entry name" value="MUREIN HYDROLASE ACTIVATOR ENVC"/>
    <property type="match status" value="1"/>
</dbReference>
<dbReference type="InterPro" id="IPR050570">
    <property type="entry name" value="Cell_wall_metabolism_enzyme"/>
</dbReference>
<dbReference type="InterPro" id="IPR011055">
    <property type="entry name" value="Dup_hybrid_motif"/>
</dbReference>
<dbReference type="Pfam" id="PF01551">
    <property type="entry name" value="Peptidase_M23"/>
    <property type="match status" value="1"/>
</dbReference>
<dbReference type="SUPFAM" id="SSF51261">
    <property type="entry name" value="Duplicated hybrid motif"/>
    <property type="match status" value="1"/>
</dbReference>
<dbReference type="EMBL" id="VOSM01000006">
    <property type="protein sequence ID" value="TXD36113.1"/>
    <property type="molecule type" value="Genomic_DNA"/>
</dbReference>
<reference evidence="2 3" key="1">
    <citation type="submission" date="2019-08" db="EMBL/GenBank/DDBJ databases">
        <title>Bradymonadales sp. TMQ4.</title>
        <authorList>
            <person name="Liang Q."/>
        </authorList>
    </citation>
    <scope>NUCLEOTIDE SEQUENCE [LARGE SCALE GENOMIC DNA]</scope>
    <source>
        <strain evidence="2 3">TMQ4</strain>
    </source>
</reference>
<proteinExistence type="predicted"/>
<evidence type="ECO:0000259" key="1">
    <source>
        <dbReference type="Pfam" id="PF01551"/>
    </source>
</evidence>
<organism evidence="2 3">
    <name type="scientific">Lujinxingia vulgaris</name>
    <dbReference type="NCBI Taxonomy" id="2600176"/>
    <lineage>
        <taxon>Bacteria</taxon>
        <taxon>Deltaproteobacteria</taxon>
        <taxon>Bradymonadales</taxon>
        <taxon>Lujinxingiaceae</taxon>
        <taxon>Lujinxingia</taxon>
    </lineage>
</organism>
<dbReference type="RefSeq" id="WP_146981949.1">
    <property type="nucleotide sequence ID" value="NZ_VOSM01000006.1"/>
</dbReference>
<feature type="domain" description="M23ase beta-sheet core" evidence="1">
    <location>
        <begin position="105"/>
        <end position="207"/>
    </location>
</feature>
<dbReference type="Proteomes" id="UP000321412">
    <property type="component" value="Unassembled WGS sequence"/>
</dbReference>
<evidence type="ECO:0000313" key="2">
    <source>
        <dbReference type="EMBL" id="TXD36113.1"/>
    </source>
</evidence>
<keyword evidence="3" id="KW-1185">Reference proteome</keyword>
<dbReference type="OrthoDB" id="9815245at2"/>
<dbReference type="GO" id="GO:0004222">
    <property type="term" value="F:metalloendopeptidase activity"/>
    <property type="evidence" value="ECO:0007669"/>
    <property type="project" value="TreeGrafter"/>
</dbReference>
<name>A0A5C6X2S0_9DELT</name>
<dbReference type="PANTHER" id="PTHR21666">
    <property type="entry name" value="PEPTIDASE-RELATED"/>
    <property type="match status" value="1"/>
</dbReference>
<sequence length="322" mass="35985">MSDITTSPLSIPEIFGLTNPSQRLREAMLMLRGDPHTPPSRFDTTSLKILHPRLSLSTWLGLTRKDGLIPIYNLFNHTPTPVEEGWSVRVTRVTDYRGKARTYDSHNGTDFAIPVGTVVVAPAPGRVLRVSNEFHRGGLKVLIDHGRGLITTSNHLGRALVTPGQMVGRAQPIALAGGSGVDMLAAFPWSAPHVHFNTWLNGRPIDPFARENTDEASIWRVHNDPKPYRGDVPEEAVEPTEWDEDALSAAIDACVDASLRRHLRSLRGTAFRAAATIFHINYFPTRFPLKPTLYARTFEREPRLDLPFRAEDFRGIIHREAI</sequence>
<gene>
    <name evidence="2" type="ORF">FRC98_13390</name>
</gene>
<dbReference type="InterPro" id="IPR016047">
    <property type="entry name" value="M23ase_b-sheet_dom"/>
</dbReference>